<dbReference type="CDD" id="cd14209">
    <property type="entry name" value="STKc_PKA"/>
    <property type="match status" value="1"/>
</dbReference>
<feature type="domain" description="AGC-kinase C-terminal" evidence="13">
    <location>
        <begin position="315"/>
        <end position="367"/>
    </location>
</feature>
<feature type="binding site" evidence="10">
    <location>
        <position position="89"/>
    </location>
    <ligand>
        <name>ATP</name>
        <dbReference type="ChEBI" id="CHEBI:30616"/>
    </ligand>
</feature>
<sequence>MPISMSEIKVEAPPDKSKSCERTGSIVTDLQAHLDRAKIDFNVKFSKKFVNPPNVALEDFDRMRTLGTGSFGRVMLVKNKKTGLFYAMKILDKTKLVRLKQVEHTLYEKRILSSIHFPFVVYMEFFFKDNSYLYLVMPFILGGEMFSHLRRLGKFEENLCRFYAAQVILALQYLHHLDLVYRDLKPENILIDRNGYLKLTDFGFCKVVTGRTWTLCGTPEYLAPEVILSKGYGKSVDWWSLGILIYEMAAGYPPFYANDPMKIYEKIVSGKFRFASNFTPDIKDLIKNLLQVDLSRRYGNLKNGVDDIKNHRWFKNVEWLNLLNHMVEPPFMPRVRSPGDTSNYDHYDEEALHVGSTDKFQKEFREF</sequence>
<evidence type="ECO:0000256" key="1">
    <source>
        <dbReference type="ARBA" id="ARBA00012444"/>
    </source>
</evidence>
<evidence type="ECO:0000256" key="6">
    <source>
        <dbReference type="ARBA" id="ARBA00022840"/>
    </source>
</evidence>
<keyword evidence="7" id="KW-0114">cAMP</keyword>
<accession>A0AAN8RTS3</accession>
<dbReference type="Pfam" id="PF00069">
    <property type="entry name" value="Pkinase"/>
    <property type="match status" value="1"/>
</dbReference>
<organism evidence="14 17">
    <name type="scientific">Polyplax serrata</name>
    <name type="common">Common mouse louse</name>
    <dbReference type="NCBI Taxonomy" id="468196"/>
    <lineage>
        <taxon>Eukaryota</taxon>
        <taxon>Metazoa</taxon>
        <taxon>Ecdysozoa</taxon>
        <taxon>Arthropoda</taxon>
        <taxon>Hexapoda</taxon>
        <taxon>Insecta</taxon>
        <taxon>Pterygota</taxon>
        <taxon>Neoptera</taxon>
        <taxon>Paraneoptera</taxon>
        <taxon>Psocodea</taxon>
        <taxon>Troctomorpha</taxon>
        <taxon>Phthiraptera</taxon>
        <taxon>Anoplura</taxon>
        <taxon>Polyplacidae</taxon>
        <taxon>Polyplax</taxon>
    </lineage>
</organism>
<dbReference type="PROSITE" id="PS00107">
    <property type="entry name" value="PROTEIN_KINASE_ATP"/>
    <property type="match status" value="1"/>
</dbReference>
<dbReference type="InterPro" id="IPR008271">
    <property type="entry name" value="Ser/Thr_kinase_AS"/>
</dbReference>
<proteinExistence type="inferred from homology"/>
<evidence type="ECO:0000256" key="5">
    <source>
        <dbReference type="ARBA" id="ARBA00022777"/>
    </source>
</evidence>
<dbReference type="PROSITE" id="PS51285">
    <property type="entry name" value="AGC_KINASE_CTER"/>
    <property type="match status" value="1"/>
</dbReference>
<dbReference type="GO" id="GO:0007476">
    <property type="term" value="P:imaginal disc-derived wing morphogenesis"/>
    <property type="evidence" value="ECO:0007669"/>
    <property type="project" value="UniProtKB-ARBA"/>
</dbReference>
<evidence type="ECO:0000313" key="17">
    <source>
        <dbReference type="Proteomes" id="UP001372834"/>
    </source>
</evidence>
<dbReference type="SUPFAM" id="SSF56112">
    <property type="entry name" value="Protein kinase-like (PK-like)"/>
    <property type="match status" value="1"/>
</dbReference>
<keyword evidence="6 10" id="KW-0067">ATP-binding</keyword>
<dbReference type="PANTHER" id="PTHR24353:SF153">
    <property type="entry name" value="CAMP-DEPENDENT PROTEIN KINASE CATALYTIC SUBUNIT 1"/>
    <property type="match status" value="1"/>
</dbReference>
<evidence type="ECO:0000313" key="15">
    <source>
        <dbReference type="EMBL" id="KAK6632467.1"/>
    </source>
</evidence>
<dbReference type="GO" id="GO:0005829">
    <property type="term" value="C:cytosol"/>
    <property type="evidence" value="ECO:0007669"/>
    <property type="project" value="TreeGrafter"/>
</dbReference>
<keyword evidence="2 11" id="KW-0723">Serine/threonine-protein kinase</keyword>
<evidence type="ECO:0000256" key="9">
    <source>
        <dbReference type="ARBA" id="ARBA00047454"/>
    </source>
</evidence>
<dbReference type="EMBL" id="JAWJWF010000005">
    <property type="protein sequence ID" value="KAK6632467.1"/>
    <property type="molecule type" value="Genomic_DNA"/>
</dbReference>
<comment type="catalytic activity">
    <reaction evidence="8">
        <text>L-threonyl-[protein] + ATP = O-phospho-L-threonyl-[protein] + ADP + H(+)</text>
        <dbReference type="Rhea" id="RHEA:46608"/>
        <dbReference type="Rhea" id="RHEA-COMP:11060"/>
        <dbReference type="Rhea" id="RHEA-COMP:11605"/>
        <dbReference type="ChEBI" id="CHEBI:15378"/>
        <dbReference type="ChEBI" id="CHEBI:30013"/>
        <dbReference type="ChEBI" id="CHEBI:30616"/>
        <dbReference type="ChEBI" id="CHEBI:61977"/>
        <dbReference type="ChEBI" id="CHEBI:456216"/>
        <dbReference type="EC" id="2.7.11.11"/>
    </reaction>
</comment>
<dbReference type="EMBL" id="JAWJWE010000038">
    <property type="protein sequence ID" value="KAK6622594.1"/>
    <property type="molecule type" value="Genomic_DNA"/>
</dbReference>
<dbReference type="Proteomes" id="UP001359485">
    <property type="component" value="Unassembled WGS sequence"/>
</dbReference>
<dbReference type="PANTHER" id="PTHR24353">
    <property type="entry name" value="CYCLIC NUCLEOTIDE-DEPENDENT PROTEIN KINASE"/>
    <property type="match status" value="1"/>
</dbReference>
<evidence type="ECO:0000256" key="2">
    <source>
        <dbReference type="ARBA" id="ARBA00022527"/>
    </source>
</evidence>
<dbReference type="Proteomes" id="UP001372834">
    <property type="component" value="Unassembled WGS sequence"/>
</dbReference>
<keyword evidence="3" id="KW-0808">Transferase</keyword>
<dbReference type="PROSITE" id="PS00108">
    <property type="entry name" value="PROTEIN_KINASE_ST"/>
    <property type="match status" value="1"/>
</dbReference>
<dbReference type="FunFam" id="1.10.510.10:FF:000005">
    <property type="entry name" value="cAMP-dependent protein kinase catalytic subunit alpha"/>
    <property type="match status" value="1"/>
</dbReference>
<dbReference type="SMART" id="SM00220">
    <property type="entry name" value="S_TKc"/>
    <property type="match status" value="1"/>
</dbReference>
<name>A0AAN8RTS3_POLSC</name>
<dbReference type="GO" id="GO:0005524">
    <property type="term" value="F:ATP binding"/>
    <property type="evidence" value="ECO:0007669"/>
    <property type="project" value="UniProtKB-UniRule"/>
</dbReference>
<comment type="catalytic activity">
    <reaction evidence="9">
        <text>L-seryl-[protein] + ATP = O-phospho-L-seryl-[protein] + ADP + H(+)</text>
        <dbReference type="Rhea" id="RHEA:17989"/>
        <dbReference type="Rhea" id="RHEA-COMP:9863"/>
        <dbReference type="Rhea" id="RHEA-COMP:11604"/>
        <dbReference type="ChEBI" id="CHEBI:15378"/>
        <dbReference type="ChEBI" id="CHEBI:29999"/>
        <dbReference type="ChEBI" id="CHEBI:30616"/>
        <dbReference type="ChEBI" id="CHEBI:83421"/>
        <dbReference type="ChEBI" id="CHEBI:456216"/>
        <dbReference type="EC" id="2.7.11.11"/>
    </reaction>
</comment>
<evidence type="ECO:0000313" key="14">
    <source>
        <dbReference type="EMBL" id="KAK6622594.1"/>
    </source>
</evidence>
<dbReference type="GO" id="GO:0004691">
    <property type="term" value="F:cAMP-dependent protein kinase activity"/>
    <property type="evidence" value="ECO:0007669"/>
    <property type="project" value="UniProtKB-EC"/>
</dbReference>
<dbReference type="Gene3D" id="3.30.200.20">
    <property type="entry name" value="Phosphorylase Kinase, domain 1"/>
    <property type="match status" value="1"/>
</dbReference>
<dbReference type="Gene3D" id="1.10.510.10">
    <property type="entry name" value="Transferase(Phosphotransferase) domain 1"/>
    <property type="match status" value="1"/>
</dbReference>
<evidence type="ECO:0000256" key="4">
    <source>
        <dbReference type="ARBA" id="ARBA00022741"/>
    </source>
</evidence>
<dbReference type="FunFam" id="3.30.200.20:FF:000005">
    <property type="entry name" value="cAMP-dependent protein kinase catalytic subunit"/>
    <property type="match status" value="1"/>
</dbReference>
<dbReference type="GO" id="GO:0005952">
    <property type="term" value="C:cAMP-dependent protein kinase complex"/>
    <property type="evidence" value="ECO:0007669"/>
    <property type="project" value="TreeGrafter"/>
</dbReference>
<dbReference type="PROSITE" id="PS50011">
    <property type="entry name" value="PROTEIN_KINASE_DOM"/>
    <property type="match status" value="1"/>
</dbReference>
<dbReference type="InterPro" id="IPR017441">
    <property type="entry name" value="Protein_kinase_ATP_BS"/>
</dbReference>
<comment type="similarity">
    <text evidence="11">Belongs to the protein kinase superfamily.</text>
</comment>
<keyword evidence="16" id="KW-1185">Reference proteome</keyword>
<keyword evidence="4 10" id="KW-0547">Nucleotide-binding</keyword>
<dbReference type="GO" id="GO:0005634">
    <property type="term" value="C:nucleus"/>
    <property type="evidence" value="ECO:0007669"/>
    <property type="project" value="TreeGrafter"/>
</dbReference>
<dbReference type="SMART" id="SM00133">
    <property type="entry name" value="S_TK_X"/>
    <property type="match status" value="1"/>
</dbReference>
<dbReference type="InterPro" id="IPR044109">
    <property type="entry name" value="STKc_PKA"/>
</dbReference>
<comment type="caution">
    <text evidence="14">The sequence shown here is derived from an EMBL/GenBank/DDBJ whole genome shotgun (WGS) entry which is preliminary data.</text>
</comment>
<dbReference type="InterPro" id="IPR000719">
    <property type="entry name" value="Prot_kinase_dom"/>
</dbReference>
<evidence type="ECO:0000256" key="7">
    <source>
        <dbReference type="ARBA" id="ARBA00023149"/>
    </source>
</evidence>
<reference evidence="14 17" key="1">
    <citation type="submission" date="2023-10" db="EMBL/GenBank/DDBJ databases">
        <title>Genomes of two closely related lineages of the louse Polyplax serrata with different host specificities.</title>
        <authorList>
            <person name="Martinu J."/>
            <person name="Tarabai H."/>
            <person name="Stefka J."/>
            <person name="Hypsa V."/>
        </authorList>
    </citation>
    <scope>NUCLEOTIDE SEQUENCE [LARGE SCALE GENOMIC DNA]</scope>
    <source>
        <strain evidence="15">98ZLc_SE</strain>
        <strain evidence="14">HR10_N</strain>
    </source>
</reference>
<evidence type="ECO:0000259" key="13">
    <source>
        <dbReference type="PROSITE" id="PS51285"/>
    </source>
</evidence>
<evidence type="ECO:0000313" key="16">
    <source>
        <dbReference type="Proteomes" id="UP001359485"/>
    </source>
</evidence>
<evidence type="ECO:0000256" key="10">
    <source>
        <dbReference type="PROSITE-ProRule" id="PRU10141"/>
    </source>
</evidence>
<keyword evidence="5" id="KW-0418">Kinase</keyword>
<gene>
    <name evidence="14" type="ORF">RUM43_008436</name>
    <name evidence="15" type="ORF">RUM44_007509</name>
</gene>
<evidence type="ECO:0000259" key="12">
    <source>
        <dbReference type="PROSITE" id="PS50011"/>
    </source>
</evidence>
<evidence type="ECO:0000256" key="3">
    <source>
        <dbReference type="ARBA" id="ARBA00022679"/>
    </source>
</evidence>
<evidence type="ECO:0000256" key="8">
    <source>
        <dbReference type="ARBA" id="ARBA00047292"/>
    </source>
</evidence>
<protein>
    <recommendedName>
        <fullName evidence="1">cAMP-dependent protein kinase</fullName>
        <ecNumber evidence="1">2.7.11.11</ecNumber>
    </recommendedName>
</protein>
<dbReference type="EC" id="2.7.11.11" evidence="1"/>
<dbReference type="InterPro" id="IPR000961">
    <property type="entry name" value="AGC-kinase_C"/>
</dbReference>
<evidence type="ECO:0000256" key="11">
    <source>
        <dbReference type="RuleBase" id="RU000304"/>
    </source>
</evidence>
<dbReference type="InterPro" id="IPR011009">
    <property type="entry name" value="Kinase-like_dom_sf"/>
</dbReference>
<feature type="domain" description="Protein kinase" evidence="12">
    <location>
        <begin position="60"/>
        <end position="314"/>
    </location>
</feature>
<dbReference type="AlphaFoldDB" id="A0AAN8RTS3"/>